<dbReference type="SUPFAM" id="SSF46785">
    <property type="entry name" value="Winged helix' DNA-binding domain"/>
    <property type="match status" value="1"/>
</dbReference>
<comment type="caution">
    <text evidence="3">The sequence shown here is derived from an EMBL/GenBank/DDBJ whole genome shotgun (WGS) entry which is preliminary data.</text>
</comment>
<evidence type="ECO:0000313" key="4">
    <source>
        <dbReference type="Proteomes" id="UP001157017"/>
    </source>
</evidence>
<dbReference type="InterPro" id="IPR000835">
    <property type="entry name" value="HTH_MarR-typ"/>
</dbReference>
<feature type="domain" description="HTH marR-type" evidence="2">
    <location>
        <begin position="1"/>
        <end position="74"/>
    </location>
</feature>
<gene>
    <name evidence="3" type="ORF">GCM10025868_08120</name>
</gene>
<feature type="region of interest" description="Disordered" evidence="1">
    <location>
        <begin position="45"/>
        <end position="76"/>
    </location>
</feature>
<dbReference type="Proteomes" id="UP001157017">
    <property type="component" value="Unassembled WGS sequence"/>
</dbReference>
<keyword evidence="4" id="KW-1185">Reference proteome</keyword>
<feature type="compositionally biased region" description="Basic residues" evidence="1">
    <location>
        <begin position="65"/>
        <end position="76"/>
    </location>
</feature>
<dbReference type="EMBL" id="BSUZ01000001">
    <property type="protein sequence ID" value="GMA85562.1"/>
    <property type="molecule type" value="Genomic_DNA"/>
</dbReference>
<evidence type="ECO:0000256" key="1">
    <source>
        <dbReference type="SAM" id="MobiDB-lite"/>
    </source>
</evidence>
<dbReference type="Gene3D" id="1.10.10.10">
    <property type="entry name" value="Winged helix-like DNA-binding domain superfamily/Winged helix DNA-binding domain"/>
    <property type="match status" value="1"/>
</dbReference>
<dbReference type="InterPro" id="IPR036388">
    <property type="entry name" value="WH-like_DNA-bd_sf"/>
</dbReference>
<protein>
    <recommendedName>
        <fullName evidence="2">HTH marR-type domain-containing protein</fullName>
    </recommendedName>
</protein>
<proteinExistence type="predicted"/>
<evidence type="ECO:0000313" key="3">
    <source>
        <dbReference type="EMBL" id="GMA85562.1"/>
    </source>
</evidence>
<reference evidence="4" key="1">
    <citation type="journal article" date="2019" name="Int. J. Syst. Evol. Microbiol.">
        <title>The Global Catalogue of Microorganisms (GCM) 10K type strain sequencing project: providing services to taxonomists for standard genome sequencing and annotation.</title>
        <authorList>
            <consortium name="The Broad Institute Genomics Platform"/>
            <consortium name="The Broad Institute Genome Sequencing Center for Infectious Disease"/>
            <person name="Wu L."/>
            <person name="Ma J."/>
        </authorList>
    </citation>
    <scope>NUCLEOTIDE SEQUENCE [LARGE SCALE GENOMIC DNA]</scope>
    <source>
        <strain evidence="4">NBRC 108730</strain>
    </source>
</reference>
<feature type="region of interest" description="Disordered" evidence="1">
    <location>
        <begin position="1"/>
        <end position="25"/>
    </location>
</feature>
<evidence type="ECO:0000259" key="2">
    <source>
        <dbReference type="PROSITE" id="PS50995"/>
    </source>
</evidence>
<dbReference type="InterPro" id="IPR036390">
    <property type="entry name" value="WH_DNA-bd_sf"/>
</dbReference>
<sequence>MVDRLEAAGHVARRAHPDDRRSSVVELTPPGADVLARAAEVVDAEPARTRRRRAARAPPRPAHTTVRRLRAAQKEH</sequence>
<name>A0ABQ6JF80_9ACTN</name>
<dbReference type="PROSITE" id="PS50995">
    <property type="entry name" value="HTH_MARR_2"/>
    <property type="match status" value="1"/>
</dbReference>
<organism evidence="3 4">
    <name type="scientific">Angustibacter aerolatus</name>
    <dbReference type="NCBI Taxonomy" id="1162965"/>
    <lineage>
        <taxon>Bacteria</taxon>
        <taxon>Bacillati</taxon>
        <taxon>Actinomycetota</taxon>
        <taxon>Actinomycetes</taxon>
        <taxon>Kineosporiales</taxon>
        <taxon>Kineosporiaceae</taxon>
    </lineage>
</organism>
<accession>A0ABQ6JF80</accession>